<name>D5L2Q5_9VIRU</name>
<reference evidence="1" key="1">
    <citation type="journal article" date="2010" name="Environ. Microbiol.">
        <title>The metavirome of a hypersaline environment.</title>
        <authorList>
            <person name="Santos F."/>
            <person name="Yarza P."/>
            <person name="Parro V."/>
            <person name="Briones C."/>
            <person name="Anton J."/>
        </authorList>
    </citation>
    <scope>NUCLEOTIDE SEQUENCE</scope>
</reference>
<proteinExistence type="predicted"/>
<dbReference type="EMBL" id="GU735390">
    <property type="protein sequence ID" value="ADE29316.1"/>
    <property type="molecule type" value="Genomic_DNA"/>
</dbReference>
<dbReference type="EMBL" id="GU735389">
    <property type="protein sequence ID" value="ADE29314.1"/>
    <property type="molecule type" value="Genomic_DNA"/>
</dbReference>
<evidence type="ECO:0000313" key="1">
    <source>
        <dbReference type="EMBL" id="ADE29314.1"/>
    </source>
</evidence>
<protein>
    <submittedName>
        <fullName evidence="1">Uncharacterized protein</fullName>
    </submittedName>
</protein>
<accession>D5L2Q5</accession>
<organism evidence="1">
    <name type="scientific">uncultured virus</name>
    <dbReference type="NCBI Taxonomy" id="340016"/>
    <lineage>
        <taxon>Viruses</taxon>
        <taxon>environmental samples</taxon>
    </lineage>
</organism>
<sequence>MTNWATIRIRKETKAQAEANKDESETWDEYLRRCNPETQTETDTETNREFCDLEDLTIDADTLYGRIDDLETEIKVKIEQETRR</sequence>